<feature type="domain" description="UspA" evidence="2">
    <location>
        <begin position="62"/>
        <end position="202"/>
    </location>
</feature>
<dbReference type="PANTHER" id="PTHR46268">
    <property type="entry name" value="STRESS RESPONSE PROTEIN NHAX"/>
    <property type="match status" value="1"/>
</dbReference>
<gene>
    <name evidence="3" type="ORF">DFQ14_102225</name>
</gene>
<keyword evidence="4" id="KW-1185">Reference proteome</keyword>
<accession>A0A368VV02</accession>
<dbReference type="Proteomes" id="UP000253495">
    <property type="component" value="Unassembled WGS sequence"/>
</dbReference>
<sequence length="351" mass="37169">MVVCVEHVVRDGSVDRAKRRGRGGAGAGRCDRRVVVVDGSPHEAAEDLKWAARWGMSARGSKPIVVGIDDSPASFQALRWAAREAAHRSAPLRVVHGDVSSMTHGPDMPMVSFPDTYQHAVQRQVEQWLRKAVEAVEVEAPGVEVDVQMRTGSARTVLIDESKTAQLAVVGSRGSGGFGGLVLGSVAVALCRHGHCPVAVLRGPDNGAAIVGRPVVVGVDGSRGGDPALTWAFEAASARSAELVAVHVWHDLVAGEMWTRAQVDCTRDSVQADEERLLAEVLAGWRESYPNTTVQQVVSCGKPAKVLLERANNAQLLVLGARGRGGFAGLLLGSTSQVLIHHSPCPVLVAR</sequence>
<dbReference type="Pfam" id="PF00582">
    <property type="entry name" value="Usp"/>
    <property type="match status" value="2"/>
</dbReference>
<dbReference type="PRINTS" id="PR01438">
    <property type="entry name" value="UNVRSLSTRESS"/>
</dbReference>
<evidence type="ECO:0000313" key="3">
    <source>
        <dbReference type="EMBL" id="RCW45924.1"/>
    </source>
</evidence>
<name>A0A368VV02_9ACTN</name>
<proteinExistence type="inferred from homology"/>
<evidence type="ECO:0000259" key="2">
    <source>
        <dbReference type="Pfam" id="PF00582"/>
    </source>
</evidence>
<dbReference type="Gene3D" id="3.40.50.620">
    <property type="entry name" value="HUPs"/>
    <property type="match status" value="2"/>
</dbReference>
<evidence type="ECO:0000313" key="4">
    <source>
        <dbReference type="Proteomes" id="UP000253495"/>
    </source>
</evidence>
<dbReference type="InterPro" id="IPR006016">
    <property type="entry name" value="UspA"/>
</dbReference>
<organism evidence="3 4">
    <name type="scientific">Halopolyspora algeriensis</name>
    <dbReference type="NCBI Taxonomy" id="1500506"/>
    <lineage>
        <taxon>Bacteria</taxon>
        <taxon>Bacillati</taxon>
        <taxon>Actinomycetota</taxon>
        <taxon>Actinomycetes</taxon>
        <taxon>Actinomycetes incertae sedis</taxon>
        <taxon>Halopolyspora</taxon>
    </lineage>
</organism>
<dbReference type="InterPro" id="IPR006015">
    <property type="entry name" value="Universal_stress_UspA"/>
</dbReference>
<dbReference type="AlphaFoldDB" id="A0A368VV02"/>
<reference evidence="3 4" key="1">
    <citation type="submission" date="2018-07" db="EMBL/GenBank/DDBJ databases">
        <title>Genomic Encyclopedia of Type Strains, Phase III (KMG-III): the genomes of soil and plant-associated and newly described type strains.</title>
        <authorList>
            <person name="Whitman W."/>
        </authorList>
    </citation>
    <scope>NUCLEOTIDE SEQUENCE [LARGE SCALE GENOMIC DNA]</scope>
    <source>
        <strain evidence="3 4">CECT 8575</strain>
    </source>
</reference>
<protein>
    <submittedName>
        <fullName evidence="3">Nucleotide-binding universal stress UspA family protein</fullName>
    </submittedName>
</protein>
<dbReference type="PANTHER" id="PTHR46268:SF6">
    <property type="entry name" value="UNIVERSAL STRESS PROTEIN UP12"/>
    <property type="match status" value="1"/>
</dbReference>
<comment type="similarity">
    <text evidence="1">Belongs to the universal stress protein A family.</text>
</comment>
<feature type="domain" description="UspA" evidence="2">
    <location>
        <begin position="213"/>
        <end position="351"/>
    </location>
</feature>
<evidence type="ECO:0000256" key="1">
    <source>
        <dbReference type="ARBA" id="ARBA00008791"/>
    </source>
</evidence>
<comment type="caution">
    <text evidence="3">The sequence shown here is derived from an EMBL/GenBank/DDBJ whole genome shotgun (WGS) entry which is preliminary data.</text>
</comment>
<dbReference type="EMBL" id="QPJC01000002">
    <property type="protein sequence ID" value="RCW45924.1"/>
    <property type="molecule type" value="Genomic_DNA"/>
</dbReference>
<dbReference type="InterPro" id="IPR014729">
    <property type="entry name" value="Rossmann-like_a/b/a_fold"/>
</dbReference>
<dbReference type="SUPFAM" id="SSF52402">
    <property type="entry name" value="Adenine nucleotide alpha hydrolases-like"/>
    <property type="match status" value="2"/>
</dbReference>